<evidence type="ECO:0000313" key="4">
    <source>
        <dbReference type="Proteomes" id="UP000799776"/>
    </source>
</evidence>
<dbReference type="EMBL" id="ML978764">
    <property type="protein sequence ID" value="KAF2083686.1"/>
    <property type="molecule type" value="Genomic_DNA"/>
</dbReference>
<comment type="caution">
    <text evidence="3">The sequence shown here is derived from an EMBL/GenBank/DDBJ whole genome shotgun (WGS) entry which is preliminary data.</text>
</comment>
<feature type="region of interest" description="Disordered" evidence="2">
    <location>
        <begin position="395"/>
        <end position="469"/>
    </location>
</feature>
<dbReference type="GO" id="GO:0009898">
    <property type="term" value="C:cytoplasmic side of plasma membrane"/>
    <property type="evidence" value="ECO:0007669"/>
    <property type="project" value="TreeGrafter"/>
</dbReference>
<keyword evidence="4" id="KW-1185">Reference proteome</keyword>
<evidence type="ECO:0000256" key="1">
    <source>
        <dbReference type="SAM" id="Coils"/>
    </source>
</evidence>
<dbReference type="PANTHER" id="PTHR22761:SF18">
    <property type="entry name" value="SORTING PROTEIN SNF7 FAMILY PROTEIN, PUTATIVE (AFU_ORTHOLOGUE AFUA_2G16692)-RELATED"/>
    <property type="match status" value="1"/>
</dbReference>
<protein>
    <recommendedName>
        <fullName evidence="5">Snf7-domain-containing protein</fullName>
    </recommendedName>
</protein>
<evidence type="ECO:0008006" key="5">
    <source>
        <dbReference type="Google" id="ProtNLM"/>
    </source>
</evidence>
<proteinExistence type="predicted"/>
<organism evidence="3 4">
    <name type="scientific">Saccharata proteae CBS 121410</name>
    <dbReference type="NCBI Taxonomy" id="1314787"/>
    <lineage>
        <taxon>Eukaryota</taxon>
        <taxon>Fungi</taxon>
        <taxon>Dikarya</taxon>
        <taxon>Ascomycota</taxon>
        <taxon>Pezizomycotina</taxon>
        <taxon>Dothideomycetes</taxon>
        <taxon>Dothideomycetes incertae sedis</taxon>
        <taxon>Botryosphaeriales</taxon>
        <taxon>Saccharataceae</taxon>
        <taxon>Saccharata</taxon>
    </lineage>
</organism>
<dbReference type="Pfam" id="PF03357">
    <property type="entry name" value="Snf7"/>
    <property type="match status" value="1"/>
</dbReference>
<feature type="coiled-coil region" evidence="1">
    <location>
        <begin position="250"/>
        <end position="277"/>
    </location>
</feature>
<dbReference type="GO" id="GO:0005771">
    <property type="term" value="C:multivesicular body"/>
    <property type="evidence" value="ECO:0007669"/>
    <property type="project" value="TreeGrafter"/>
</dbReference>
<dbReference type="OrthoDB" id="10250120at2759"/>
<evidence type="ECO:0000313" key="3">
    <source>
        <dbReference type="EMBL" id="KAF2083686.1"/>
    </source>
</evidence>
<dbReference type="GO" id="GO:0032511">
    <property type="term" value="P:late endosome to vacuole transport via multivesicular body sorting pathway"/>
    <property type="evidence" value="ECO:0007669"/>
    <property type="project" value="TreeGrafter"/>
</dbReference>
<keyword evidence="1" id="KW-0175">Coiled coil</keyword>
<dbReference type="GO" id="GO:0000815">
    <property type="term" value="C:ESCRT III complex"/>
    <property type="evidence" value="ECO:0007669"/>
    <property type="project" value="TreeGrafter"/>
</dbReference>
<accession>A0A9P4LV31</accession>
<dbReference type="InterPro" id="IPR005024">
    <property type="entry name" value="Snf7_fam"/>
</dbReference>
<dbReference type="AlphaFoldDB" id="A0A9P4LV31"/>
<name>A0A9P4LV31_9PEZI</name>
<dbReference type="Gene3D" id="6.10.140.1230">
    <property type="match status" value="1"/>
</dbReference>
<feature type="compositionally biased region" description="Basic and acidic residues" evidence="2">
    <location>
        <begin position="395"/>
        <end position="463"/>
    </location>
</feature>
<evidence type="ECO:0000256" key="2">
    <source>
        <dbReference type="SAM" id="MobiDB-lite"/>
    </source>
</evidence>
<dbReference type="Pfam" id="PF25880">
    <property type="entry name" value="WHD_CHMP7_1st"/>
    <property type="match status" value="1"/>
</dbReference>
<reference evidence="3" key="1">
    <citation type="journal article" date="2020" name="Stud. Mycol.">
        <title>101 Dothideomycetes genomes: a test case for predicting lifestyles and emergence of pathogens.</title>
        <authorList>
            <person name="Haridas S."/>
            <person name="Albert R."/>
            <person name="Binder M."/>
            <person name="Bloem J."/>
            <person name="Labutti K."/>
            <person name="Salamov A."/>
            <person name="Andreopoulos B."/>
            <person name="Baker S."/>
            <person name="Barry K."/>
            <person name="Bills G."/>
            <person name="Bluhm B."/>
            <person name="Cannon C."/>
            <person name="Castanera R."/>
            <person name="Culley D."/>
            <person name="Daum C."/>
            <person name="Ezra D."/>
            <person name="Gonzalez J."/>
            <person name="Henrissat B."/>
            <person name="Kuo A."/>
            <person name="Liang C."/>
            <person name="Lipzen A."/>
            <person name="Lutzoni F."/>
            <person name="Magnuson J."/>
            <person name="Mondo S."/>
            <person name="Nolan M."/>
            <person name="Ohm R."/>
            <person name="Pangilinan J."/>
            <person name="Park H.-J."/>
            <person name="Ramirez L."/>
            <person name="Alfaro M."/>
            <person name="Sun H."/>
            <person name="Tritt A."/>
            <person name="Yoshinaga Y."/>
            <person name="Zwiers L.-H."/>
            <person name="Turgeon B."/>
            <person name="Goodwin S."/>
            <person name="Spatafora J."/>
            <person name="Crous P."/>
            <person name="Grigoriev I."/>
        </authorList>
    </citation>
    <scope>NUCLEOTIDE SEQUENCE</scope>
    <source>
        <strain evidence="3">CBS 121410</strain>
    </source>
</reference>
<dbReference type="GO" id="GO:0006900">
    <property type="term" value="P:vesicle budding from membrane"/>
    <property type="evidence" value="ECO:0007669"/>
    <property type="project" value="TreeGrafter"/>
</dbReference>
<dbReference type="Proteomes" id="UP000799776">
    <property type="component" value="Unassembled WGS sequence"/>
</dbReference>
<dbReference type="PANTHER" id="PTHR22761">
    <property type="entry name" value="CHARGED MULTIVESICULAR BODY PROTEIN"/>
    <property type="match status" value="1"/>
</dbReference>
<gene>
    <name evidence="3" type="ORF">K490DRAFT_51040</name>
</gene>
<sequence>MSELLKFIFENEEAFKNKRRLTSLYSDFRIQQEINPEGYDANVSAWRKALFHASRAGLIPSQSGANNLLAIRTGDELARQLTTAENGRPLALAAVIQDAVAKKELIPLRDFLGAKTSIYARSWVISPWAVVAWGLRQLSSAVGFGSSDKLAVGEFVVMENVEAASNAILKNFATPKPPTDLIFSTTRFSESFAWSLSPTNPLSPTDLHILVTHLSRDKRACSYDPASHTIKFKNSTEMAPKPITQQDTTIAHLTDLIASLNTQIESLTRTVKEQSDKARESVARGSNTAAKSALRSKKLAEAGLVKRTDTLAQLEAVYAKIEEAHDQVAVVRVMEASAGVLRGLHEEVGGVEGVEGVVEGLREEMGKVDEVANVINEGAAEGVDEGEVEDELEALERAEREEKERVEREEREKAEAERREKEDAEKERMFAELERAEREAKASKDTQGEREEGKTGDEKRVAEQELQTQ</sequence>